<proteinExistence type="predicted"/>
<dbReference type="PANTHER" id="PTHR38788:SF3">
    <property type="entry name" value="CLR5 DOMAIN-CONTAINING PROTEIN"/>
    <property type="match status" value="1"/>
</dbReference>
<dbReference type="Proteomes" id="UP000053411">
    <property type="component" value="Unassembled WGS sequence"/>
</dbReference>
<dbReference type="EMBL" id="KN848070">
    <property type="protein sequence ID" value="KIX98806.1"/>
    <property type="molecule type" value="Genomic_DNA"/>
</dbReference>
<keyword evidence="4" id="KW-1185">Reference proteome</keyword>
<dbReference type="PANTHER" id="PTHR38788">
    <property type="entry name" value="CLR5 DOMAIN-CONTAINING PROTEIN"/>
    <property type="match status" value="1"/>
</dbReference>
<evidence type="ECO:0000313" key="4">
    <source>
        <dbReference type="Proteomes" id="UP000053411"/>
    </source>
</evidence>
<dbReference type="STRING" id="1442371.A0A0D2IPB5"/>
<dbReference type="GeneID" id="27711013"/>
<dbReference type="InterPro" id="IPR025676">
    <property type="entry name" value="Clr5_dom"/>
</dbReference>
<dbReference type="OrthoDB" id="539213at2759"/>
<dbReference type="VEuPathDB" id="FungiDB:Z520_05267"/>
<dbReference type="AlphaFoldDB" id="A0A0D2IPB5"/>
<reference evidence="3 4" key="1">
    <citation type="submission" date="2015-01" db="EMBL/GenBank/DDBJ databases">
        <title>The Genome Sequence of Fonsecaea multimorphosa CBS 102226.</title>
        <authorList>
            <consortium name="The Broad Institute Genomics Platform"/>
            <person name="Cuomo C."/>
            <person name="de Hoog S."/>
            <person name="Gorbushina A."/>
            <person name="Stielow B."/>
            <person name="Teixiera M."/>
            <person name="Abouelleil A."/>
            <person name="Chapman S.B."/>
            <person name="Priest M."/>
            <person name="Young S.K."/>
            <person name="Wortman J."/>
            <person name="Nusbaum C."/>
            <person name="Birren B."/>
        </authorList>
    </citation>
    <scope>NUCLEOTIDE SEQUENCE [LARGE SCALE GENOMIC DNA]</scope>
    <source>
        <strain evidence="3 4">CBS 102226</strain>
    </source>
</reference>
<accession>A0A0D2IPB5</accession>
<protein>
    <recommendedName>
        <fullName evidence="2">Clr5 domain-containing protein</fullName>
    </recommendedName>
</protein>
<feature type="region of interest" description="Disordered" evidence="1">
    <location>
        <begin position="544"/>
        <end position="640"/>
    </location>
</feature>
<dbReference type="Pfam" id="PF14420">
    <property type="entry name" value="Clr5"/>
    <property type="match status" value="1"/>
</dbReference>
<evidence type="ECO:0000256" key="1">
    <source>
        <dbReference type="SAM" id="MobiDB-lite"/>
    </source>
</evidence>
<sequence>MAGAPRYPDPGSGWLPYQPLITRLWMDDKRPLREVMQIMETQYGFKATYSLWNRICLDLANGCSTKMYKSRLSAWGLSKYNKLNNAQEILRRRERRRALGKKSIFVLRGRRVDMADIERYAKRKGLDVSLGEPAPVESIKIRDLVCLTPPPTPSPLDAPAPLQNMERFLQSLDAFMQESLQSGAWNLESDIGGFACLRGPAYPASARDGFFSFIERGIQRYSWEQTTQAYRQWRLAGSSLPSIVRTRNPSQLVCLLGLLARLAKYEGDVAALLLRYLRHLVEKEQGFSDTRLAMIQSLSRLETGNLIALVGASNDCCLNAFRNHFSGNSFFLLESEIFLADSSTGSPQIAYGANWRNDPIPAYGIVAYTDIRSTRALLALLMAAQKYTEAESVALNSLTKLHQMRYDGVVGGAISFTYSSLIHLYLSKENYEKAYHNMVMRVENDFAVLAYRSDLPDDSLVGRYYQLARLARRLGRHGDADKWNHEYNILKSGADHLAERELSCLGLALNMSNPEQTCGPVGSAEPRSHSIPESPLEMDIEGSLATPTCNGHTLDEPETALGSFSNGRSVILGGRPKQRRPKEGRPKEGRPKEGRLKEGRPKEGRLKEGRPKEGRPNEGRPKEGRPKEGRTDHPKPLCCW</sequence>
<feature type="compositionally biased region" description="Basic and acidic residues" evidence="1">
    <location>
        <begin position="581"/>
        <end position="640"/>
    </location>
</feature>
<evidence type="ECO:0000259" key="2">
    <source>
        <dbReference type="Pfam" id="PF14420"/>
    </source>
</evidence>
<dbReference type="RefSeq" id="XP_016632929.1">
    <property type="nucleotide sequence ID" value="XM_016775770.1"/>
</dbReference>
<gene>
    <name evidence="3" type="ORF">Z520_05267</name>
</gene>
<evidence type="ECO:0000313" key="3">
    <source>
        <dbReference type="EMBL" id="KIX98806.1"/>
    </source>
</evidence>
<name>A0A0D2IPB5_9EURO</name>
<feature type="domain" description="Clr5" evidence="2">
    <location>
        <begin position="14"/>
        <end position="79"/>
    </location>
</feature>
<organism evidence="3 4">
    <name type="scientific">Fonsecaea multimorphosa CBS 102226</name>
    <dbReference type="NCBI Taxonomy" id="1442371"/>
    <lineage>
        <taxon>Eukaryota</taxon>
        <taxon>Fungi</taxon>
        <taxon>Dikarya</taxon>
        <taxon>Ascomycota</taxon>
        <taxon>Pezizomycotina</taxon>
        <taxon>Eurotiomycetes</taxon>
        <taxon>Chaetothyriomycetidae</taxon>
        <taxon>Chaetothyriales</taxon>
        <taxon>Herpotrichiellaceae</taxon>
        <taxon>Fonsecaea</taxon>
    </lineage>
</organism>